<dbReference type="Proteomes" id="UP000545493">
    <property type="component" value="Unassembled WGS sequence"/>
</dbReference>
<keyword evidence="2" id="KW-1185">Reference proteome</keyword>
<evidence type="ECO:0000313" key="1">
    <source>
        <dbReference type="EMBL" id="NIJ10622.1"/>
    </source>
</evidence>
<dbReference type="Gene3D" id="1.10.3230.30">
    <property type="entry name" value="Phage gp6-like head-tail connector protein"/>
    <property type="match status" value="1"/>
</dbReference>
<dbReference type="RefSeq" id="WP_167166862.1">
    <property type="nucleotide sequence ID" value="NZ_JAAOYM010000001.1"/>
</dbReference>
<gene>
    <name evidence="1" type="ORF">FHU38_000966</name>
</gene>
<accession>A0A7X5UMA1</accession>
<comment type="caution">
    <text evidence="1">The sequence shown here is derived from an EMBL/GenBank/DDBJ whole genome shotgun (WGS) entry which is preliminary data.</text>
</comment>
<organism evidence="1 2">
    <name type="scientific">Saccharomonospora amisosensis</name>
    <dbReference type="NCBI Taxonomy" id="1128677"/>
    <lineage>
        <taxon>Bacteria</taxon>
        <taxon>Bacillati</taxon>
        <taxon>Actinomycetota</taxon>
        <taxon>Actinomycetes</taxon>
        <taxon>Pseudonocardiales</taxon>
        <taxon>Pseudonocardiaceae</taxon>
        <taxon>Saccharomonospora</taxon>
    </lineage>
</organism>
<reference evidence="1 2" key="1">
    <citation type="submission" date="2020-03" db="EMBL/GenBank/DDBJ databases">
        <title>Sequencing the genomes of 1000 actinobacteria strains.</title>
        <authorList>
            <person name="Klenk H.-P."/>
        </authorList>
    </citation>
    <scope>NUCLEOTIDE SEQUENCE [LARGE SCALE GENOMIC DNA]</scope>
    <source>
        <strain evidence="1 2">DSM 45685</strain>
    </source>
</reference>
<proteinExistence type="predicted"/>
<evidence type="ECO:0000313" key="2">
    <source>
        <dbReference type="Proteomes" id="UP000545493"/>
    </source>
</evidence>
<sequence length="200" mass="21772">MVWQPDYVTVTELADYVHADEIVDGAELGLAVAAASRAVDRFTKRQFGQTDTAEERFYTPYWSERRGVWLVLTDDVAVAPTDVATSSDGVTFTVVASAVLLPRNAAAEQRPWTMLQLPATSAGIAVDGVRVTAQFGWTAVPDTVKQATLLQASRVFTRRDAPFGIAGSPDQGSEMRLLAKLDPDVQVMLADYRLRPVKVG</sequence>
<name>A0A7X5UMA1_9PSEU</name>
<dbReference type="AlphaFoldDB" id="A0A7X5UMA1"/>
<protein>
    <recommendedName>
        <fullName evidence="3">Phage gp6-like head-tail connector protein</fullName>
    </recommendedName>
</protein>
<dbReference type="EMBL" id="JAAOYM010000001">
    <property type="protein sequence ID" value="NIJ10622.1"/>
    <property type="molecule type" value="Genomic_DNA"/>
</dbReference>
<evidence type="ECO:0008006" key="3">
    <source>
        <dbReference type="Google" id="ProtNLM"/>
    </source>
</evidence>